<dbReference type="InterPro" id="IPR036390">
    <property type="entry name" value="WH_DNA-bd_sf"/>
</dbReference>
<proteinExistence type="predicted"/>
<accession>A0A7X0NPN9</accession>
<dbReference type="GO" id="GO:0003700">
    <property type="term" value="F:DNA-binding transcription factor activity"/>
    <property type="evidence" value="ECO:0007669"/>
    <property type="project" value="InterPro"/>
</dbReference>
<dbReference type="InterPro" id="IPR036388">
    <property type="entry name" value="WH-like_DNA-bd_sf"/>
</dbReference>
<keyword evidence="3" id="KW-1185">Reference proteome</keyword>
<evidence type="ECO:0000313" key="2">
    <source>
        <dbReference type="EMBL" id="MBB6547219.1"/>
    </source>
</evidence>
<sequence length="334" mass="36558">MRIHFTRADLARTHVASGPDVMWEVVGSLQALQTGYGKQAFGQWRRQARHDLHRAGLARQVHDRLFPVAPHAAYYPDLLTPVEGALALDEALDTILSTPRRRLGTEIGRLKGGPGQGAWLDDLRTARKAALAELAATLRAYHRLSVEPHWPAVRACVDSDLARRHQALRQGGVHRLLDSFRPMMRWNSPVLEIPAHPSGRDVHLGGRGLLLIPSYFTHLHPNTIFDAGLPQVITYPALHPAATTAGHDAALDRLLGDTRAAALRAVAAGGTTSEVARRVGVSLPTISHHTAILRDAGLIISRRTATRILHTLSPLGEALLLAGHPRRDRGREDR</sequence>
<dbReference type="CDD" id="cd00090">
    <property type="entry name" value="HTH_ARSR"/>
    <property type="match status" value="1"/>
</dbReference>
<dbReference type="RefSeq" id="WP_185101893.1">
    <property type="nucleotide sequence ID" value="NZ_BAAAXY010000131.1"/>
</dbReference>
<dbReference type="InterPro" id="IPR011991">
    <property type="entry name" value="ArsR-like_HTH"/>
</dbReference>
<organism evidence="2 3">
    <name type="scientific">Nonomuraea rubra</name>
    <dbReference type="NCBI Taxonomy" id="46180"/>
    <lineage>
        <taxon>Bacteria</taxon>
        <taxon>Bacillati</taxon>
        <taxon>Actinomycetota</taxon>
        <taxon>Actinomycetes</taxon>
        <taxon>Streptosporangiales</taxon>
        <taxon>Streptosporangiaceae</taxon>
        <taxon>Nonomuraea</taxon>
    </lineage>
</organism>
<dbReference type="EMBL" id="JACHMI010000001">
    <property type="protein sequence ID" value="MBB6547219.1"/>
    <property type="molecule type" value="Genomic_DNA"/>
</dbReference>
<evidence type="ECO:0000313" key="3">
    <source>
        <dbReference type="Proteomes" id="UP000565579"/>
    </source>
</evidence>
<name>A0A7X0NPN9_9ACTN</name>
<evidence type="ECO:0000259" key="1">
    <source>
        <dbReference type="SMART" id="SM00418"/>
    </source>
</evidence>
<comment type="caution">
    <text evidence="2">The sequence shown here is derived from an EMBL/GenBank/DDBJ whole genome shotgun (WGS) entry which is preliminary data.</text>
</comment>
<dbReference type="InterPro" id="IPR001845">
    <property type="entry name" value="HTH_ArsR_DNA-bd_dom"/>
</dbReference>
<protein>
    <submittedName>
        <fullName evidence="2">DNA-binding transcriptional ArsR family regulator</fullName>
    </submittedName>
</protein>
<dbReference type="GO" id="GO:0003677">
    <property type="term" value="F:DNA binding"/>
    <property type="evidence" value="ECO:0007669"/>
    <property type="project" value="UniProtKB-KW"/>
</dbReference>
<dbReference type="SMART" id="SM00418">
    <property type="entry name" value="HTH_ARSR"/>
    <property type="match status" value="1"/>
</dbReference>
<dbReference type="Proteomes" id="UP000565579">
    <property type="component" value="Unassembled WGS sequence"/>
</dbReference>
<reference evidence="2 3" key="1">
    <citation type="submission" date="2020-08" db="EMBL/GenBank/DDBJ databases">
        <title>Sequencing the genomes of 1000 actinobacteria strains.</title>
        <authorList>
            <person name="Klenk H.-P."/>
        </authorList>
    </citation>
    <scope>NUCLEOTIDE SEQUENCE [LARGE SCALE GENOMIC DNA]</scope>
    <source>
        <strain evidence="2 3">DSM 43768</strain>
    </source>
</reference>
<keyword evidence="2" id="KW-0238">DNA-binding</keyword>
<dbReference type="SUPFAM" id="SSF46785">
    <property type="entry name" value="Winged helix' DNA-binding domain"/>
    <property type="match status" value="1"/>
</dbReference>
<dbReference type="AlphaFoldDB" id="A0A7X0NPN9"/>
<feature type="domain" description="HTH arsR-type" evidence="1">
    <location>
        <begin position="249"/>
        <end position="324"/>
    </location>
</feature>
<dbReference type="Pfam" id="PF12840">
    <property type="entry name" value="HTH_20"/>
    <property type="match status" value="1"/>
</dbReference>
<dbReference type="Gene3D" id="1.10.10.10">
    <property type="entry name" value="Winged helix-like DNA-binding domain superfamily/Winged helix DNA-binding domain"/>
    <property type="match status" value="1"/>
</dbReference>
<gene>
    <name evidence="2" type="ORF">HD593_002014</name>
</gene>